<dbReference type="EMBL" id="AZHB01000079">
    <property type="protein sequence ID" value="OAA40074.1"/>
    <property type="molecule type" value="Genomic_DNA"/>
</dbReference>
<dbReference type="OrthoDB" id="10517170at2759"/>
<gene>
    <name evidence="1" type="ORF">ISF_09828</name>
</gene>
<dbReference type="AlphaFoldDB" id="A0A167BI69"/>
<sequence length="114" mass="12523">MCFLYQLYCSLVSFHQHLRCKAAAAAKPCTAPSSYTRVDVPGYGSMFLSDSESTSTFEIESPELDYVSDQPLAVSDMNSLLSSTNEDSARKCGLERVVQESTRGRSIEPVSILI</sequence>
<evidence type="ECO:0000313" key="2">
    <source>
        <dbReference type="Proteomes" id="UP000076744"/>
    </source>
</evidence>
<proteinExistence type="predicted"/>
<reference evidence="1 2" key="1">
    <citation type="journal article" date="2016" name="Genome Biol. Evol.">
        <title>Divergent and convergent evolution of fungal pathogenicity.</title>
        <authorList>
            <person name="Shang Y."/>
            <person name="Xiao G."/>
            <person name="Zheng P."/>
            <person name="Cen K."/>
            <person name="Zhan S."/>
            <person name="Wang C."/>
        </authorList>
    </citation>
    <scope>NUCLEOTIDE SEQUENCE [LARGE SCALE GENOMIC DNA]</scope>
    <source>
        <strain evidence="1 2">ARSEF 2679</strain>
    </source>
</reference>
<evidence type="ECO:0000313" key="1">
    <source>
        <dbReference type="EMBL" id="OAA40074.1"/>
    </source>
</evidence>
<accession>A0A167BI69</accession>
<dbReference type="GeneID" id="30026120"/>
<keyword evidence="2" id="KW-1185">Reference proteome</keyword>
<dbReference type="RefSeq" id="XP_018699387.1">
    <property type="nucleotide sequence ID" value="XM_018853429.1"/>
</dbReference>
<comment type="caution">
    <text evidence="1">The sequence shown here is derived from an EMBL/GenBank/DDBJ whole genome shotgun (WGS) entry which is preliminary data.</text>
</comment>
<dbReference type="Proteomes" id="UP000076744">
    <property type="component" value="Unassembled WGS sequence"/>
</dbReference>
<protein>
    <submittedName>
        <fullName evidence="1">Uncharacterized protein</fullName>
    </submittedName>
</protein>
<name>A0A167BI69_CORFA</name>
<organism evidence="1 2">
    <name type="scientific">Cordyceps fumosorosea (strain ARSEF 2679)</name>
    <name type="common">Isaria fumosorosea</name>
    <dbReference type="NCBI Taxonomy" id="1081104"/>
    <lineage>
        <taxon>Eukaryota</taxon>
        <taxon>Fungi</taxon>
        <taxon>Dikarya</taxon>
        <taxon>Ascomycota</taxon>
        <taxon>Pezizomycotina</taxon>
        <taxon>Sordariomycetes</taxon>
        <taxon>Hypocreomycetidae</taxon>
        <taxon>Hypocreales</taxon>
        <taxon>Cordycipitaceae</taxon>
        <taxon>Cordyceps</taxon>
    </lineage>
</organism>